<organism evidence="1">
    <name type="scientific">Arion vulgaris</name>
    <dbReference type="NCBI Taxonomy" id="1028688"/>
    <lineage>
        <taxon>Eukaryota</taxon>
        <taxon>Metazoa</taxon>
        <taxon>Spiralia</taxon>
        <taxon>Lophotrochozoa</taxon>
        <taxon>Mollusca</taxon>
        <taxon>Gastropoda</taxon>
        <taxon>Heterobranchia</taxon>
        <taxon>Euthyneura</taxon>
        <taxon>Panpulmonata</taxon>
        <taxon>Eupulmonata</taxon>
        <taxon>Stylommatophora</taxon>
        <taxon>Helicina</taxon>
        <taxon>Arionoidea</taxon>
        <taxon>Arionidae</taxon>
        <taxon>Arion</taxon>
    </lineage>
</organism>
<feature type="non-terminal residue" evidence="1">
    <location>
        <position position="95"/>
    </location>
</feature>
<name>A0A0B6Y3C2_9EUPU</name>
<protein>
    <submittedName>
        <fullName evidence="1">Uncharacterized protein</fullName>
    </submittedName>
</protein>
<feature type="non-terminal residue" evidence="1">
    <location>
        <position position="1"/>
    </location>
</feature>
<reference evidence="1" key="1">
    <citation type="submission" date="2014-12" db="EMBL/GenBank/DDBJ databases">
        <title>Insight into the proteome of Arion vulgaris.</title>
        <authorList>
            <person name="Aradska J."/>
            <person name="Bulat T."/>
            <person name="Smidak R."/>
            <person name="Sarate P."/>
            <person name="Gangsoo J."/>
            <person name="Sialana F."/>
            <person name="Bilban M."/>
            <person name="Lubec G."/>
        </authorList>
    </citation>
    <scope>NUCLEOTIDE SEQUENCE</scope>
    <source>
        <tissue evidence="1">Skin</tissue>
    </source>
</reference>
<gene>
    <name evidence="1" type="primary">ORF11190</name>
</gene>
<evidence type="ECO:0000313" key="1">
    <source>
        <dbReference type="EMBL" id="CEK50593.1"/>
    </source>
</evidence>
<dbReference type="EMBL" id="HACG01003728">
    <property type="protein sequence ID" value="CEK50593.1"/>
    <property type="molecule type" value="Transcribed_RNA"/>
</dbReference>
<accession>A0A0B6Y3C2</accession>
<dbReference type="AlphaFoldDB" id="A0A0B6Y3C2"/>
<sequence length="95" mass="10196">KCELKGPKENVTAQWSVSEPCPSLPSYNQNTTEDTQDVNQLVIDPNTTFADILITTNTSPVSDNVTTTARAVFILSADNQLIIALTVPLGCSMAL</sequence>
<proteinExistence type="predicted"/>